<organism evidence="2 3">
    <name type="scientific">Araneus ventricosus</name>
    <name type="common">Orbweaver spider</name>
    <name type="synonym">Epeira ventricosa</name>
    <dbReference type="NCBI Taxonomy" id="182803"/>
    <lineage>
        <taxon>Eukaryota</taxon>
        <taxon>Metazoa</taxon>
        <taxon>Ecdysozoa</taxon>
        <taxon>Arthropoda</taxon>
        <taxon>Chelicerata</taxon>
        <taxon>Arachnida</taxon>
        <taxon>Araneae</taxon>
        <taxon>Araneomorphae</taxon>
        <taxon>Entelegynae</taxon>
        <taxon>Araneoidea</taxon>
        <taxon>Araneidae</taxon>
        <taxon>Araneus</taxon>
    </lineage>
</organism>
<dbReference type="Proteomes" id="UP000499080">
    <property type="component" value="Unassembled WGS sequence"/>
</dbReference>
<accession>A0A4Y2GTB9</accession>
<comment type="caution">
    <text evidence="2">The sequence shown here is derived from an EMBL/GenBank/DDBJ whole genome shotgun (WGS) entry which is preliminary data.</text>
</comment>
<dbReference type="AlphaFoldDB" id="A0A4Y2GTB9"/>
<keyword evidence="1" id="KW-1133">Transmembrane helix</keyword>
<evidence type="ECO:0000313" key="2">
    <source>
        <dbReference type="EMBL" id="GBM56161.1"/>
    </source>
</evidence>
<evidence type="ECO:0000313" key="3">
    <source>
        <dbReference type="Proteomes" id="UP000499080"/>
    </source>
</evidence>
<evidence type="ECO:0000256" key="1">
    <source>
        <dbReference type="SAM" id="Phobius"/>
    </source>
</evidence>
<keyword evidence="1" id="KW-0472">Membrane</keyword>
<keyword evidence="1" id="KW-0812">Transmembrane</keyword>
<proteinExistence type="predicted"/>
<dbReference type="EMBL" id="BGPR01255700">
    <property type="protein sequence ID" value="GBM56161.1"/>
    <property type="molecule type" value="Genomic_DNA"/>
</dbReference>
<name>A0A4Y2GTB9_ARAVE</name>
<feature type="transmembrane region" description="Helical" evidence="1">
    <location>
        <begin position="12"/>
        <end position="30"/>
    </location>
</feature>
<reference evidence="2 3" key="1">
    <citation type="journal article" date="2019" name="Sci. Rep.">
        <title>Orb-weaving spider Araneus ventricosus genome elucidates the spidroin gene catalogue.</title>
        <authorList>
            <person name="Kono N."/>
            <person name="Nakamura H."/>
            <person name="Ohtoshi R."/>
            <person name="Moran D.A.P."/>
            <person name="Shinohara A."/>
            <person name="Yoshida Y."/>
            <person name="Fujiwara M."/>
            <person name="Mori M."/>
            <person name="Tomita M."/>
            <person name="Arakawa K."/>
        </authorList>
    </citation>
    <scope>NUCLEOTIDE SEQUENCE [LARGE SCALE GENOMIC DNA]</scope>
</reference>
<keyword evidence="3" id="KW-1185">Reference proteome</keyword>
<gene>
    <name evidence="2" type="ORF">AVEN_139007_1</name>
</gene>
<feature type="transmembrane region" description="Helical" evidence="1">
    <location>
        <begin position="142"/>
        <end position="167"/>
    </location>
</feature>
<sequence>MRARLADFDSLAFSSSFDFLLCFFILRLVLTLNFKGEELLFDDEIEFEVEGVLFDVVLTFNELLTGPIGFSGRDSLLPTVEQVRVGCAIDKTGGIAQVSDTEEEDSIVELNFMAEEPVLATEEEEAASSQDYFIARRESHSLFLIVISSLSAGGLFIKATVGVFMMVDASRGFCKLLGSKGETTEFSADEYERPGLGVLPVTILRAS</sequence>
<protein>
    <submittedName>
        <fullName evidence="2">Uncharacterized protein</fullName>
    </submittedName>
</protein>